<dbReference type="Proteomes" id="UP000460715">
    <property type="component" value="Unassembled WGS sequence"/>
</dbReference>
<dbReference type="PANTHER" id="PTHR11895">
    <property type="entry name" value="TRANSAMIDASE"/>
    <property type="match status" value="1"/>
</dbReference>
<dbReference type="InterPro" id="IPR023631">
    <property type="entry name" value="Amidase_dom"/>
</dbReference>
<organism evidence="3 4">
    <name type="scientific">Teichococcus coralli</name>
    <dbReference type="NCBI Taxonomy" id="2545983"/>
    <lineage>
        <taxon>Bacteria</taxon>
        <taxon>Pseudomonadati</taxon>
        <taxon>Pseudomonadota</taxon>
        <taxon>Alphaproteobacteria</taxon>
        <taxon>Acetobacterales</taxon>
        <taxon>Roseomonadaceae</taxon>
        <taxon>Roseomonas</taxon>
    </lineage>
</organism>
<feature type="domain" description="Amidase" evidence="2">
    <location>
        <begin position="25"/>
        <end position="416"/>
    </location>
</feature>
<evidence type="ECO:0000313" key="4">
    <source>
        <dbReference type="Proteomes" id="UP000460715"/>
    </source>
</evidence>
<feature type="compositionally biased region" description="Pro residues" evidence="1">
    <location>
        <begin position="60"/>
        <end position="70"/>
    </location>
</feature>
<sequence>MTNPADLPAAEAARRIAAGRLAPAELVEACLDRIATREPVVRAFSSLDPALPRRAAARPPGGPLGGPPGGPLGGLPIGVKDVLDTADLPSEYGSPIWAGHRPRADASAVALTRAAGGIVMGKTVTTEFATRHPGPTSNPHDPARTPGGSSQGSAAGVAAGFFPLAFGTQTAGSVLRPAAYCGVTGFKPSFGLIHRAGMKVMSESLDTIGMFGRTVEDCALFAGALTRLDLGARAGSAPRVALCFGPGEAELSPDSLARIEAVAERCARAGAQVTRIPLPPALQAVAQAHPVVMNGETVHALAWERATARALISPVLNERLDEAAARPASALIAARAAFAEGRKAFRALMDSFDVLLTAAAPSEAPIGLDATGDPACNALWTALHGPCISLPAGTGAAGMPLGVQLVAPFGEDAALLGWARWVEDVIAG</sequence>
<dbReference type="InterPro" id="IPR036928">
    <property type="entry name" value="AS_sf"/>
</dbReference>
<protein>
    <submittedName>
        <fullName evidence="3">Amidase</fullName>
    </submittedName>
</protein>
<feature type="region of interest" description="Disordered" evidence="1">
    <location>
        <begin position="52"/>
        <end position="71"/>
    </location>
</feature>
<dbReference type="Gene3D" id="3.90.1300.10">
    <property type="entry name" value="Amidase signature (AS) domain"/>
    <property type="match status" value="1"/>
</dbReference>
<evidence type="ECO:0000259" key="2">
    <source>
        <dbReference type="Pfam" id="PF01425"/>
    </source>
</evidence>
<evidence type="ECO:0000256" key="1">
    <source>
        <dbReference type="SAM" id="MobiDB-lite"/>
    </source>
</evidence>
<comment type="caution">
    <text evidence="3">The sequence shown here is derived from an EMBL/GenBank/DDBJ whole genome shotgun (WGS) entry which is preliminary data.</text>
</comment>
<reference evidence="3 4" key="1">
    <citation type="submission" date="2019-03" db="EMBL/GenBank/DDBJ databases">
        <title>Roseomonas sp. a novel Roseomonas species isolated from Sea whip Gorgonian.</title>
        <authorList>
            <person name="Li F."/>
            <person name="Pan X."/>
            <person name="Huang S."/>
            <person name="Li Z."/>
            <person name="Meng B."/>
        </authorList>
    </citation>
    <scope>NUCLEOTIDE SEQUENCE [LARGE SCALE GENOMIC DNA]</scope>
    <source>
        <strain evidence="3 4">M0104</strain>
    </source>
</reference>
<dbReference type="PANTHER" id="PTHR11895:SF151">
    <property type="entry name" value="GLUTAMYL-TRNA(GLN) AMIDOTRANSFERASE SUBUNIT A"/>
    <property type="match status" value="1"/>
</dbReference>
<dbReference type="InterPro" id="IPR000120">
    <property type="entry name" value="Amidase"/>
</dbReference>
<gene>
    <name evidence="3" type="ORF">E0493_00700</name>
</gene>
<proteinExistence type="predicted"/>
<dbReference type="EMBL" id="SNVJ01000001">
    <property type="protein sequence ID" value="MXP61867.1"/>
    <property type="molecule type" value="Genomic_DNA"/>
</dbReference>
<feature type="region of interest" description="Disordered" evidence="1">
    <location>
        <begin position="129"/>
        <end position="152"/>
    </location>
</feature>
<accession>A0A845B925</accession>
<dbReference type="AlphaFoldDB" id="A0A845B925"/>
<dbReference type="Pfam" id="PF01425">
    <property type="entry name" value="Amidase"/>
    <property type="match status" value="1"/>
</dbReference>
<evidence type="ECO:0000313" key="3">
    <source>
        <dbReference type="EMBL" id="MXP61867.1"/>
    </source>
</evidence>
<name>A0A845B925_9PROT</name>
<dbReference type="SUPFAM" id="SSF75304">
    <property type="entry name" value="Amidase signature (AS) enzymes"/>
    <property type="match status" value="1"/>
</dbReference>
<dbReference type="GO" id="GO:0003824">
    <property type="term" value="F:catalytic activity"/>
    <property type="evidence" value="ECO:0007669"/>
    <property type="project" value="InterPro"/>
</dbReference>
<keyword evidence="4" id="KW-1185">Reference proteome</keyword>
<dbReference type="RefSeq" id="WP_160934988.1">
    <property type="nucleotide sequence ID" value="NZ_SNVJ01000001.1"/>
</dbReference>
<dbReference type="OrthoDB" id="9777859at2"/>